<protein>
    <submittedName>
        <fullName evidence="12">FliI/YscN family ATPase</fullName>
    </submittedName>
</protein>
<keyword evidence="6" id="KW-0653">Protein transport</keyword>
<gene>
    <name evidence="12" type="ORF">U7230_05440</name>
</gene>
<dbReference type="SUPFAM" id="SSF52540">
    <property type="entry name" value="P-loop containing nucleoside triphosphate hydrolases"/>
    <property type="match status" value="1"/>
</dbReference>
<feature type="region of interest" description="Disordered" evidence="10">
    <location>
        <begin position="110"/>
        <end position="135"/>
    </location>
</feature>
<evidence type="ECO:0000256" key="9">
    <source>
        <dbReference type="ARBA" id="ARBA00034006"/>
    </source>
</evidence>
<dbReference type="InterPro" id="IPR027417">
    <property type="entry name" value="P-loop_NTPase"/>
</dbReference>
<dbReference type="InterPro" id="IPR050053">
    <property type="entry name" value="ATPase_alpha/beta_chains"/>
</dbReference>
<keyword evidence="7" id="KW-1278">Translocase</keyword>
<comment type="subcellular location">
    <subcellularLocation>
        <location evidence="1">Cytoplasm</location>
    </subcellularLocation>
</comment>
<dbReference type="PROSITE" id="PS00152">
    <property type="entry name" value="ATPASE_ALPHA_BETA"/>
    <property type="match status" value="1"/>
</dbReference>
<dbReference type="InterPro" id="IPR020003">
    <property type="entry name" value="ATPase_a/bsu_AS"/>
</dbReference>
<dbReference type="SMART" id="SM00382">
    <property type="entry name" value="AAA"/>
    <property type="match status" value="1"/>
</dbReference>
<evidence type="ECO:0000256" key="4">
    <source>
        <dbReference type="ARBA" id="ARBA00022741"/>
    </source>
</evidence>
<dbReference type="CDD" id="cd01136">
    <property type="entry name" value="ATPase_flagellum-secretory_path_III"/>
    <property type="match status" value="1"/>
</dbReference>
<feature type="domain" description="AAA+ ATPase" evidence="11">
    <location>
        <begin position="157"/>
        <end position="338"/>
    </location>
</feature>
<dbReference type="InterPro" id="IPR000194">
    <property type="entry name" value="ATPase_F1/V1/A1_a/bsu_nucl-bd"/>
</dbReference>
<evidence type="ECO:0000256" key="7">
    <source>
        <dbReference type="ARBA" id="ARBA00022967"/>
    </source>
</evidence>
<dbReference type="InterPro" id="IPR040627">
    <property type="entry name" value="T3SS_ATPase_C"/>
</dbReference>
<accession>A0ABZ1C0H6</accession>
<dbReference type="NCBIfam" id="TIGR01026">
    <property type="entry name" value="fliI_yscN"/>
    <property type="match status" value="1"/>
</dbReference>
<proteinExistence type="predicted"/>
<evidence type="ECO:0000313" key="13">
    <source>
        <dbReference type="Proteomes" id="UP001332192"/>
    </source>
</evidence>
<sequence>MAVDLSTLVEAVQEASDVRLTGAVSRVVGLTIESTGPAVRVGDLVEVHRPPAEPLVAEVVGFRERSAILVPLGSAEGVAPGSLVVSRRRPLRVTVGKALLSRVLDGLGRPADGRGPVPAESSYPVDRPAPDPLRRPRISQALSVGVRAIDGLLTCAKGQRIGIFAGSGVGKSTLLGMMARGTSADVVVVALVGERGREVRDFIERDLEGAMDRAVVVAATSDQPAMVRVKAAFVATAIAEFFRDQGLDVLLMMDSLTRFSYAQREIGLAAGEPPATRGYPPSVFALLPRLLERAGTAERGSITGFYTVLVDGDDLNEPIADASRAILDGHVVLSRSIAERQHYPAIDVLASISRLMAEVAEPSHKEAAARVRRLLAAYRDVEDLVHIGAYVRGSNPVADRALDARPAIDRFLQQGVFERSSFRETVQALADLAAWYGVEP</sequence>
<evidence type="ECO:0000256" key="3">
    <source>
        <dbReference type="ARBA" id="ARBA00022490"/>
    </source>
</evidence>
<evidence type="ECO:0000259" key="11">
    <source>
        <dbReference type="SMART" id="SM00382"/>
    </source>
</evidence>
<dbReference type="Gene3D" id="3.40.50.12240">
    <property type="match status" value="1"/>
</dbReference>
<keyword evidence="3" id="KW-0963">Cytoplasm</keyword>
<dbReference type="InterPro" id="IPR004100">
    <property type="entry name" value="ATPase_F1/V1/A1_a/bsu_N"/>
</dbReference>
<dbReference type="EMBL" id="CP141615">
    <property type="protein sequence ID" value="WRP18449.1"/>
    <property type="molecule type" value="Genomic_DNA"/>
</dbReference>
<evidence type="ECO:0000256" key="6">
    <source>
        <dbReference type="ARBA" id="ARBA00022927"/>
    </source>
</evidence>
<keyword evidence="4" id="KW-0547">Nucleotide-binding</keyword>
<evidence type="ECO:0000313" key="12">
    <source>
        <dbReference type="EMBL" id="WRP18449.1"/>
    </source>
</evidence>
<dbReference type="PANTHER" id="PTHR15184:SF9">
    <property type="entry name" value="SPI-1 TYPE 3 SECRETION SYSTEM ATPASE"/>
    <property type="match status" value="1"/>
</dbReference>
<dbReference type="InterPro" id="IPR003593">
    <property type="entry name" value="AAA+_ATPase"/>
</dbReference>
<dbReference type="CDD" id="cd18114">
    <property type="entry name" value="ATP-synt_flagellum-secretory_path_III_C"/>
    <property type="match status" value="1"/>
</dbReference>
<keyword evidence="13" id="KW-1185">Reference proteome</keyword>
<dbReference type="PANTHER" id="PTHR15184">
    <property type="entry name" value="ATP SYNTHASE"/>
    <property type="match status" value="1"/>
</dbReference>
<dbReference type="InterPro" id="IPR005714">
    <property type="entry name" value="ATPase_T3SS_FliI/YscN"/>
</dbReference>
<dbReference type="Proteomes" id="UP001332192">
    <property type="component" value="Chromosome"/>
</dbReference>
<comment type="catalytic activity">
    <reaction evidence="9">
        <text>ATP + H2O + cellular proteinSide 1 = ADP + phosphate + cellular proteinSide 2.</text>
        <dbReference type="EC" id="7.4.2.8"/>
    </reaction>
</comment>
<evidence type="ECO:0000256" key="1">
    <source>
        <dbReference type="ARBA" id="ARBA00004496"/>
    </source>
</evidence>
<evidence type="ECO:0000256" key="8">
    <source>
        <dbReference type="ARBA" id="ARBA00023065"/>
    </source>
</evidence>
<keyword evidence="2" id="KW-0813">Transport</keyword>
<evidence type="ECO:0000256" key="10">
    <source>
        <dbReference type="SAM" id="MobiDB-lite"/>
    </source>
</evidence>
<keyword evidence="8" id="KW-0406">Ion transport</keyword>
<organism evidence="12 13">
    <name type="scientific">Carboxydichorda subterranea</name>
    <dbReference type="NCBI Taxonomy" id="3109565"/>
    <lineage>
        <taxon>Bacteria</taxon>
        <taxon>Bacillati</taxon>
        <taxon>Bacillota</taxon>
        <taxon>Limnochordia</taxon>
        <taxon>Limnochordales</taxon>
        <taxon>Geochordaceae</taxon>
        <taxon>Carboxydichorda</taxon>
    </lineage>
</organism>
<dbReference type="RefSeq" id="WP_324717722.1">
    <property type="nucleotide sequence ID" value="NZ_CP141615.1"/>
</dbReference>
<dbReference type="Pfam" id="PF02874">
    <property type="entry name" value="ATP-synt_ab_N"/>
    <property type="match status" value="1"/>
</dbReference>
<keyword evidence="5" id="KW-0067">ATP-binding</keyword>
<dbReference type="Pfam" id="PF00006">
    <property type="entry name" value="ATP-synt_ab"/>
    <property type="match status" value="1"/>
</dbReference>
<evidence type="ECO:0000256" key="5">
    <source>
        <dbReference type="ARBA" id="ARBA00022840"/>
    </source>
</evidence>
<name>A0ABZ1C0H6_9FIRM</name>
<reference evidence="12 13" key="1">
    <citation type="journal article" date="2024" name="Front. Microbiol.">
        <title>Novel thermophilic genera Geochorda gen. nov. and Carboxydochorda gen. nov. from the deep terrestrial subsurface reveal the ecophysiological diversity in the class Limnochordia.</title>
        <authorList>
            <person name="Karnachuk O.V."/>
            <person name="Lukina A.P."/>
            <person name="Avakyan M.R."/>
            <person name="Kadnikov V.V."/>
            <person name="Begmatov S."/>
            <person name="Beletsky A.V."/>
            <person name="Vlasova K.G."/>
            <person name="Novikov A.A."/>
            <person name="Shcherbakova V.A."/>
            <person name="Mardanov A.V."/>
            <person name="Ravin N.V."/>
        </authorList>
    </citation>
    <scope>NUCLEOTIDE SEQUENCE [LARGE SCALE GENOMIC DNA]</scope>
    <source>
        <strain evidence="12 13">L945</strain>
    </source>
</reference>
<dbReference type="Pfam" id="PF18269">
    <property type="entry name" value="T3SS_ATPase_C"/>
    <property type="match status" value="1"/>
</dbReference>
<evidence type="ECO:0000256" key="2">
    <source>
        <dbReference type="ARBA" id="ARBA00022448"/>
    </source>
</evidence>
<dbReference type="CDD" id="cd18117">
    <property type="entry name" value="ATP-synt_flagellum-secretory_path_III_N"/>
    <property type="match status" value="1"/>
</dbReference>